<sequence>MQAEHLLKARQLATDRGLRGVQHPRRFGKVAGGHHRVKDFDMTQIDGWHAVSVRLGWNHIIFA</sequence>
<dbReference type="Proteomes" id="UP000655094">
    <property type="component" value="Unassembled WGS sequence"/>
</dbReference>
<dbReference type="AlphaFoldDB" id="A0A919M2M7"/>
<name>A0A919M2M7_KLEPN</name>
<protein>
    <submittedName>
        <fullName evidence="1">Uncharacterized protein</fullName>
    </submittedName>
</protein>
<comment type="caution">
    <text evidence="1">The sequence shown here is derived from an EMBL/GenBank/DDBJ whole genome shotgun (WGS) entry which is preliminary data.</text>
</comment>
<proteinExistence type="predicted"/>
<reference evidence="1" key="1">
    <citation type="submission" date="2020-10" db="EMBL/GenBank/DDBJ databases">
        <title>Genome Sequence of ESBL Producing Zambian Clinical Strains.</title>
        <authorList>
            <person name="Shawa M."/>
            <person name="Furuta Y."/>
            <person name="Simbotwe M."/>
            <person name="Mulenga E."/>
            <person name="Mubanga M."/>
            <person name="Mulenga G."/>
            <person name="Kaile C."/>
            <person name="Zorigt T."/>
            <person name="Hang'ombe B."/>
            <person name="Higashi H."/>
        </authorList>
    </citation>
    <scope>NUCLEOTIDE SEQUENCE</scope>
    <source>
        <strain evidence="1">Zam_UTH_09</strain>
    </source>
</reference>
<gene>
    <name evidence="1" type="ORF">KPZU09_65530</name>
</gene>
<evidence type="ECO:0000313" key="1">
    <source>
        <dbReference type="EMBL" id="GHK56817.1"/>
    </source>
</evidence>
<accession>A0A919M2M7</accession>
<dbReference type="EMBL" id="BNFF01000001">
    <property type="protein sequence ID" value="GHK56817.1"/>
    <property type="molecule type" value="Genomic_DNA"/>
</dbReference>
<organism evidence="1 2">
    <name type="scientific">Klebsiella pneumoniae</name>
    <dbReference type="NCBI Taxonomy" id="573"/>
    <lineage>
        <taxon>Bacteria</taxon>
        <taxon>Pseudomonadati</taxon>
        <taxon>Pseudomonadota</taxon>
        <taxon>Gammaproteobacteria</taxon>
        <taxon>Enterobacterales</taxon>
        <taxon>Enterobacteriaceae</taxon>
        <taxon>Klebsiella/Raoultella group</taxon>
        <taxon>Klebsiella</taxon>
        <taxon>Klebsiella pneumoniae complex</taxon>
    </lineage>
</organism>
<evidence type="ECO:0000313" key="2">
    <source>
        <dbReference type="Proteomes" id="UP000655094"/>
    </source>
</evidence>